<evidence type="ECO:0000256" key="7">
    <source>
        <dbReference type="ARBA" id="ARBA00023125"/>
    </source>
</evidence>
<dbReference type="Pfam" id="PF00078">
    <property type="entry name" value="RVT_1"/>
    <property type="match status" value="1"/>
</dbReference>
<keyword evidence="2" id="KW-0808">Transferase</keyword>
<dbReference type="InterPro" id="IPR036397">
    <property type="entry name" value="RNaseH_sf"/>
</dbReference>
<dbReference type="GO" id="GO:0008270">
    <property type="term" value="F:zinc ion binding"/>
    <property type="evidence" value="ECO:0007669"/>
    <property type="project" value="InterPro"/>
</dbReference>
<protein>
    <submittedName>
        <fullName evidence="10">Transposon Tf2-9 poly</fullName>
    </submittedName>
</protein>
<dbReference type="FunFam" id="3.30.70.270:FF:000026">
    <property type="entry name" value="Transposon Ty3-G Gag-Pol polyprotein"/>
    <property type="match status" value="1"/>
</dbReference>
<dbReference type="PROSITE" id="PS50878">
    <property type="entry name" value="RT_POL"/>
    <property type="match status" value="1"/>
</dbReference>
<dbReference type="InterPro" id="IPR036875">
    <property type="entry name" value="Znf_CCHC_sf"/>
</dbReference>
<dbReference type="Pfam" id="PF00098">
    <property type="entry name" value="zf-CCHC"/>
    <property type="match status" value="1"/>
</dbReference>
<dbReference type="InterPro" id="IPR012337">
    <property type="entry name" value="RNaseH-like_sf"/>
</dbReference>
<accession>A0A7D9EC84</accession>
<organism evidence="10 11">
    <name type="scientific">Paramuricea clavata</name>
    <name type="common">Red gorgonian</name>
    <name type="synonym">Violescent sea-whip</name>
    <dbReference type="NCBI Taxonomy" id="317549"/>
    <lineage>
        <taxon>Eukaryota</taxon>
        <taxon>Metazoa</taxon>
        <taxon>Cnidaria</taxon>
        <taxon>Anthozoa</taxon>
        <taxon>Octocorallia</taxon>
        <taxon>Malacalcyonacea</taxon>
        <taxon>Plexauridae</taxon>
        <taxon>Paramuricea</taxon>
    </lineage>
</organism>
<dbReference type="InterPro" id="IPR043502">
    <property type="entry name" value="DNA/RNA_pol_sf"/>
</dbReference>
<dbReference type="OrthoDB" id="5984993at2759"/>
<dbReference type="CDD" id="cd09274">
    <property type="entry name" value="RNase_HI_RT_Ty3"/>
    <property type="match status" value="1"/>
</dbReference>
<dbReference type="GO" id="GO:0015074">
    <property type="term" value="P:DNA integration"/>
    <property type="evidence" value="ECO:0007669"/>
    <property type="project" value="InterPro"/>
</dbReference>
<dbReference type="GO" id="GO:0004519">
    <property type="term" value="F:endonuclease activity"/>
    <property type="evidence" value="ECO:0007669"/>
    <property type="project" value="UniProtKB-KW"/>
</dbReference>
<dbReference type="InterPro" id="IPR000477">
    <property type="entry name" value="RT_dom"/>
</dbReference>
<feature type="region of interest" description="Disordered" evidence="9">
    <location>
        <begin position="1262"/>
        <end position="1299"/>
    </location>
</feature>
<evidence type="ECO:0000256" key="6">
    <source>
        <dbReference type="ARBA" id="ARBA00022759"/>
    </source>
</evidence>
<dbReference type="InterPro" id="IPR021109">
    <property type="entry name" value="Peptidase_aspartic_dom_sf"/>
</dbReference>
<keyword evidence="5" id="KW-0064">Aspartyl protease</keyword>
<keyword evidence="4" id="KW-0540">Nuclease</keyword>
<keyword evidence="11" id="KW-1185">Reference proteome</keyword>
<evidence type="ECO:0000256" key="2">
    <source>
        <dbReference type="ARBA" id="ARBA00022679"/>
    </source>
</evidence>
<dbReference type="SUPFAM" id="SSF56672">
    <property type="entry name" value="DNA/RNA polymerases"/>
    <property type="match status" value="1"/>
</dbReference>
<sequence length="1299" mass="148453">MAESVLPPPTKFNIEAADAYIEWKAWIESFNIYAVAVELEKKSDGVQTATMLHCLGPAVQRIFRTLPGKKESFKEAVEALEGYFAPRRNVVAERHKFRSRKQNADETIDAYLTSLRELVKTCEFGALEDEMLRDQIVEKCYSKQLRERLLAQEELDLAKTLRIARSSESAIKEARLLSGHETKDNIINIDRLNNPDKRNRNYNSENFKCYRCGGVGHKPADCRAISMKCNNCQKLGHFARVCRSKGVSRKPYESQKTSSKKTKAHRNVRAIRRKDSDSNESCIESESEDEQILFMEGQDSPVQITINGRKIKMVADTGCRQNIISSQLYTEQFKEHPLKSTTKQFVAYGQKVPLTCLGRFKASLKAGMMTIHSFVYVIKGQAESLLGRKSCFDLGIFKQVKFVKQTNSNSKKINDPRLNSLVNEYNDLFHGLGQITNYSHKIKLDPNVKPVSQRLRRIPLSQIEQVNDEIDKMLKDDVIEEVPEPSPWVSNLVVVPKASGGLRVCCDFRELNKAIVRERYVLPKVEDTLDALNGSKYFAKIDARSGFFQLTLSEECRYLTTFITNKGCFRFKRVPFGLSDISETFQKVMEEILFGLKGVEISVDDVIVHAVTIDQLISRLHEVFERCRERNLKLNPKKCEFGLTMQIPVLGHVVSAKGIQPDPIKTKAIQEAPPPANVAELRSFLGVCGYVSKFIPNYAELVEPLRRLTRQGTNWTWDSEQVESFEELKRALSNEPVLACFKLDGPTVLVTDASPVGLGGVLLQEQTTGELKPVAYISRSLTPTEARYSQIEREALACVWAAERFHNYVFGTEFTLLIDNKPLVSLLSLDCKKMLPPRIQRLAWRLHQYKYKIKHIEGKMNIADSFSRLPLNELDETSSGNVAEEYVKFVVENDVPDNCALSLSEVKEETTKDKILTKIMNLVHVGAWPADADIKPFEKFREEFSVFEGILLRVNRIVVPTSLKKRILKLAYESHVGIVRTKQLLRSKFFWICMDRDIVGPINNKYLVTYIDYYSSFPEVAITRDITSKSIVKILKNIFARHGYPEEIVSDNGPQFISQEFRRFLSSKGIKHVRSSPYFPRSNGKIELFHRYLKKNFQAVTLEGRSWEEELPKILMSYRSIPHPMTGKTPASLLFHREIRTKLPSIKLNVDVSSSNVEGDARSYQKRMKSYHDRKQRAKAHSFVVGDMVYLARSKCDSNSKLKSKFDNIKYVIIDFVGRDTCKVVNTLDGKTYIRNVKFLTRAPIAERALIFDDMLDNKEVKPKSNTGVETDNSEKDTLIRTRSGRVSKSTRSKDFVYY</sequence>
<dbReference type="Gene3D" id="4.10.60.10">
    <property type="entry name" value="Zinc finger, CCHC-type"/>
    <property type="match status" value="1"/>
</dbReference>
<dbReference type="CDD" id="cd01647">
    <property type="entry name" value="RT_LTR"/>
    <property type="match status" value="1"/>
</dbReference>
<dbReference type="FunFam" id="3.10.10.10:FF:000003">
    <property type="entry name" value="Retrovirus-related Pol polyprotein from transposon 297-like Protein"/>
    <property type="match status" value="1"/>
</dbReference>
<reference evidence="10" key="1">
    <citation type="submission" date="2020-04" db="EMBL/GenBank/DDBJ databases">
        <authorList>
            <person name="Alioto T."/>
            <person name="Alioto T."/>
            <person name="Gomez Garrido J."/>
        </authorList>
    </citation>
    <scope>NUCLEOTIDE SEQUENCE</scope>
    <source>
        <strain evidence="10">A484AB</strain>
    </source>
</reference>
<dbReference type="Pfam" id="PF17919">
    <property type="entry name" value="RT_RNaseH_2"/>
    <property type="match status" value="1"/>
</dbReference>
<evidence type="ECO:0000313" key="10">
    <source>
        <dbReference type="EMBL" id="CAB4006728.1"/>
    </source>
</evidence>
<gene>
    <name evidence="10" type="ORF">PACLA_8A059473</name>
</gene>
<dbReference type="SUPFAM" id="SSF53098">
    <property type="entry name" value="Ribonuclease H-like"/>
    <property type="match status" value="1"/>
</dbReference>
<dbReference type="PROSITE" id="PS50994">
    <property type="entry name" value="INTEGRASE"/>
    <property type="match status" value="1"/>
</dbReference>
<evidence type="ECO:0000256" key="8">
    <source>
        <dbReference type="ARBA" id="ARBA00023268"/>
    </source>
</evidence>
<dbReference type="InterPro" id="IPR041588">
    <property type="entry name" value="Integrase_H2C2"/>
</dbReference>
<dbReference type="Pfam" id="PF00665">
    <property type="entry name" value="rve"/>
    <property type="match status" value="1"/>
</dbReference>
<keyword evidence="1" id="KW-0645">Protease</keyword>
<dbReference type="InterPro" id="IPR041577">
    <property type="entry name" value="RT_RNaseH_2"/>
</dbReference>
<evidence type="ECO:0000256" key="5">
    <source>
        <dbReference type="ARBA" id="ARBA00022750"/>
    </source>
</evidence>
<dbReference type="Pfam" id="PF17921">
    <property type="entry name" value="Integrase_H2C2"/>
    <property type="match status" value="1"/>
</dbReference>
<proteinExistence type="predicted"/>
<keyword evidence="8" id="KW-0511">Multifunctional enzyme</keyword>
<dbReference type="InterPro" id="IPR001584">
    <property type="entry name" value="Integrase_cat-core"/>
</dbReference>
<dbReference type="SMART" id="SM00343">
    <property type="entry name" value="ZnF_C2HC"/>
    <property type="match status" value="2"/>
</dbReference>
<dbReference type="FunFam" id="3.30.420.10:FF:000063">
    <property type="entry name" value="Retrovirus-related Pol polyprotein from transposon 297-like Protein"/>
    <property type="match status" value="1"/>
</dbReference>
<dbReference type="SUPFAM" id="SSF57756">
    <property type="entry name" value="Retrovirus zinc finger-like domains"/>
    <property type="match status" value="1"/>
</dbReference>
<keyword evidence="6" id="KW-0378">Hydrolase</keyword>
<dbReference type="InterPro" id="IPR001878">
    <property type="entry name" value="Znf_CCHC"/>
</dbReference>
<dbReference type="Proteomes" id="UP001152795">
    <property type="component" value="Unassembled WGS sequence"/>
</dbReference>
<dbReference type="Gene3D" id="3.30.420.10">
    <property type="entry name" value="Ribonuclease H-like superfamily/Ribonuclease H"/>
    <property type="match status" value="1"/>
</dbReference>
<name>A0A7D9EC84_PARCT</name>
<dbReference type="GO" id="GO:0006508">
    <property type="term" value="P:proteolysis"/>
    <property type="evidence" value="ECO:0007669"/>
    <property type="project" value="UniProtKB-KW"/>
</dbReference>
<dbReference type="Gene3D" id="3.10.10.10">
    <property type="entry name" value="HIV Type 1 Reverse Transcriptase, subunit A, domain 1"/>
    <property type="match status" value="1"/>
</dbReference>
<dbReference type="PANTHER" id="PTHR37984">
    <property type="entry name" value="PROTEIN CBG26694"/>
    <property type="match status" value="1"/>
</dbReference>
<evidence type="ECO:0000313" key="11">
    <source>
        <dbReference type="Proteomes" id="UP001152795"/>
    </source>
</evidence>
<evidence type="ECO:0000256" key="9">
    <source>
        <dbReference type="SAM" id="MobiDB-lite"/>
    </source>
</evidence>
<keyword evidence="6" id="KW-0255">Endonuclease</keyword>
<comment type="caution">
    <text evidence="10">The sequence shown here is derived from an EMBL/GenBank/DDBJ whole genome shotgun (WGS) entry which is preliminary data.</text>
</comment>
<dbReference type="InterPro" id="IPR050951">
    <property type="entry name" value="Retrovirus_Pol_polyprotein"/>
</dbReference>
<dbReference type="PANTHER" id="PTHR37984:SF5">
    <property type="entry name" value="PROTEIN NYNRIN-LIKE"/>
    <property type="match status" value="1"/>
</dbReference>
<dbReference type="PROSITE" id="PS50158">
    <property type="entry name" value="ZF_CCHC"/>
    <property type="match status" value="1"/>
</dbReference>
<keyword evidence="7" id="KW-0238">DNA-binding</keyword>
<evidence type="ECO:0000256" key="1">
    <source>
        <dbReference type="ARBA" id="ARBA00022670"/>
    </source>
</evidence>
<evidence type="ECO:0000256" key="4">
    <source>
        <dbReference type="ARBA" id="ARBA00022722"/>
    </source>
</evidence>
<dbReference type="InterPro" id="IPR043128">
    <property type="entry name" value="Rev_trsase/Diguanyl_cyclase"/>
</dbReference>
<keyword evidence="3" id="KW-0548">Nucleotidyltransferase</keyword>
<dbReference type="GO" id="GO:0004190">
    <property type="term" value="F:aspartic-type endopeptidase activity"/>
    <property type="evidence" value="ECO:0007669"/>
    <property type="project" value="UniProtKB-KW"/>
</dbReference>
<dbReference type="GO" id="GO:0016779">
    <property type="term" value="F:nucleotidyltransferase activity"/>
    <property type="evidence" value="ECO:0007669"/>
    <property type="project" value="UniProtKB-KW"/>
</dbReference>
<dbReference type="GO" id="GO:0003677">
    <property type="term" value="F:DNA binding"/>
    <property type="evidence" value="ECO:0007669"/>
    <property type="project" value="UniProtKB-KW"/>
</dbReference>
<evidence type="ECO:0000256" key="3">
    <source>
        <dbReference type="ARBA" id="ARBA00022695"/>
    </source>
</evidence>
<dbReference type="Gene3D" id="3.30.70.270">
    <property type="match status" value="2"/>
</dbReference>
<dbReference type="EMBL" id="CACRXK020005587">
    <property type="protein sequence ID" value="CAB4006728.1"/>
    <property type="molecule type" value="Genomic_DNA"/>
</dbReference>
<dbReference type="Gene3D" id="2.40.70.10">
    <property type="entry name" value="Acid Proteases"/>
    <property type="match status" value="1"/>
</dbReference>